<feature type="transmembrane region" description="Helical" evidence="3">
    <location>
        <begin position="83"/>
        <end position="113"/>
    </location>
</feature>
<accession>A0A101XQZ2</accession>
<keyword evidence="3" id="KW-1133">Transmembrane helix</keyword>
<feature type="transmembrane region" description="Helical" evidence="3">
    <location>
        <begin position="133"/>
        <end position="153"/>
    </location>
</feature>
<dbReference type="RefSeq" id="WP_067715684.1">
    <property type="nucleotide sequence ID" value="NZ_LPVJ01000031.1"/>
</dbReference>
<organism evidence="5 6">
    <name type="scientific">Ferroacidibacillus organovorans</name>
    <dbReference type="NCBI Taxonomy" id="1765683"/>
    <lineage>
        <taxon>Bacteria</taxon>
        <taxon>Bacillati</taxon>
        <taxon>Bacillota</taxon>
        <taxon>Bacilli</taxon>
        <taxon>Bacillales</taxon>
        <taxon>Alicyclobacillaceae</taxon>
        <taxon>Ferroacidibacillus</taxon>
    </lineage>
</organism>
<keyword evidence="3" id="KW-0472">Membrane</keyword>
<proteinExistence type="inferred from homology"/>
<evidence type="ECO:0000256" key="3">
    <source>
        <dbReference type="SAM" id="Phobius"/>
    </source>
</evidence>
<keyword evidence="6" id="KW-1185">Reference proteome</keyword>
<evidence type="ECO:0000259" key="4">
    <source>
        <dbReference type="Pfam" id="PF13490"/>
    </source>
</evidence>
<comment type="caution">
    <text evidence="5">The sequence shown here is derived from an EMBL/GenBank/DDBJ whole genome shotgun (WGS) entry which is preliminary data.</text>
</comment>
<dbReference type="Pfam" id="PF13490">
    <property type="entry name" value="zf-HC2"/>
    <property type="match status" value="1"/>
</dbReference>
<dbReference type="Gene3D" id="1.10.10.1320">
    <property type="entry name" value="Anti-sigma factor, zinc-finger domain"/>
    <property type="match status" value="1"/>
</dbReference>
<name>A0A101XQZ2_9BACL</name>
<evidence type="ECO:0000256" key="1">
    <source>
        <dbReference type="ARBA" id="ARBA00024353"/>
    </source>
</evidence>
<sequence>MQCKEVNVLLSAYMDSELSPIEKVQVESHILVCPSCQTMLSDLESMGSSLKQTHASVFAPDDMLTEVMGQLVSTKQNAQVGRVATVFGVILGITCFMGLVLVLSPAGIMFWPILHLILSVVRGIYGLRNSIGFVWTLSGLFVAFGFSFIWLRLMGRILRHSRSEATI</sequence>
<gene>
    <name evidence="5" type="ORF">ATW55_09230</name>
</gene>
<evidence type="ECO:0000256" key="2">
    <source>
        <dbReference type="ARBA" id="ARBA00024438"/>
    </source>
</evidence>
<feature type="domain" description="Putative zinc-finger" evidence="4">
    <location>
        <begin position="3"/>
        <end position="37"/>
    </location>
</feature>
<dbReference type="EMBL" id="LPVJ01000031">
    <property type="protein sequence ID" value="KUO95902.1"/>
    <property type="molecule type" value="Genomic_DNA"/>
</dbReference>
<dbReference type="InterPro" id="IPR041916">
    <property type="entry name" value="Anti_sigma_zinc_sf"/>
</dbReference>
<protein>
    <recommendedName>
        <fullName evidence="2">Anti-sigma-W factor RsiW</fullName>
    </recommendedName>
</protein>
<dbReference type="OrthoDB" id="64646at2"/>
<evidence type="ECO:0000313" key="6">
    <source>
        <dbReference type="Proteomes" id="UP000053557"/>
    </source>
</evidence>
<comment type="similarity">
    <text evidence="1">Belongs to the zinc-associated anti-sigma factor (ZAS) superfamily. Anti-sigma-W factor family.</text>
</comment>
<dbReference type="Proteomes" id="UP000053557">
    <property type="component" value="Unassembled WGS sequence"/>
</dbReference>
<dbReference type="AlphaFoldDB" id="A0A101XQZ2"/>
<reference evidence="5 6" key="1">
    <citation type="submission" date="2015-12" db="EMBL/GenBank/DDBJ databases">
        <title>Draft genome sequence of Acidibacillus ferrooxidans ITV001, isolated from a chalcopyrite acid mine drainage site in Brazil.</title>
        <authorList>
            <person name="Dall'Agnol H."/>
            <person name="Nancucheo I."/>
            <person name="Johnson B."/>
            <person name="Oliveira R."/>
            <person name="Leite L."/>
            <person name="Pylro V."/>
            <person name="Nunes G.L."/>
            <person name="Tzotzos G."/>
            <person name="Fernandes G.R."/>
            <person name="Dutra J."/>
            <person name="Orellana S.C."/>
            <person name="Oliveira G."/>
        </authorList>
    </citation>
    <scope>NUCLEOTIDE SEQUENCE [LARGE SCALE GENOMIC DNA]</scope>
    <source>
        <strain evidence="6">ITV01</strain>
    </source>
</reference>
<dbReference type="InterPro" id="IPR027383">
    <property type="entry name" value="Znf_put"/>
</dbReference>
<keyword evidence="3" id="KW-0812">Transmembrane</keyword>
<evidence type="ECO:0000313" key="5">
    <source>
        <dbReference type="EMBL" id="KUO95902.1"/>
    </source>
</evidence>